<dbReference type="AlphaFoldDB" id="A0A7W9CHV2"/>
<feature type="transmembrane region" description="Helical" evidence="6">
    <location>
        <begin position="195"/>
        <end position="218"/>
    </location>
</feature>
<dbReference type="InterPro" id="IPR008457">
    <property type="entry name" value="Cu-R_CopD_dom"/>
</dbReference>
<dbReference type="NCBIfam" id="NF033808">
    <property type="entry name" value="copper_CopD"/>
    <property type="match status" value="1"/>
</dbReference>
<keyword evidence="2" id="KW-1003">Cell membrane</keyword>
<evidence type="ECO:0000256" key="1">
    <source>
        <dbReference type="ARBA" id="ARBA00004651"/>
    </source>
</evidence>
<dbReference type="GO" id="GO:0005886">
    <property type="term" value="C:plasma membrane"/>
    <property type="evidence" value="ECO:0007669"/>
    <property type="project" value="UniProtKB-SubCell"/>
</dbReference>
<evidence type="ECO:0000256" key="3">
    <source>
        <dbReference type="ARBA" id="ARBA00022692"/>
    </source>
</evidence>
<comment type="subcellular location">
    <subcellularLocation>
        <location evidence="1">Cell membrane</location>
        <topology evidence="1">Multi-pass membrane protein</topology>
    </subcellularLocation>
</comment>
<keyword evidence="4 6" id="KW-1133">Transmembrane helix</keyword>
<feature type="transmembrane region" description="Helical" evidence="6">
    <location>
        <begin position="281"/>
        <end position="302"/>
    </location>
</feature>
<comment type="caution">
    <text evidence="8">The sequence shown here is derived from an EMBL/GenBank/DDBJ whole genome shotgun (WGS) entry which is preliminary data.</text>
</comment>
<keyword evidence="3 6" id="KW-0812">Transmembrane</keyword>
<dbReference type="PANTHER" id="PTHR34820">
    <property type="entry name" value="INNER MEMBRANE PROTEIN YEBZ"/>
    <property type="match status" value="1"/>
</dbReference>
<evidence type="ECO:0000259" key="7">
    <source>
        <dbReference type="Pfam" id="PF05425"/>
    </source>
</evidence>
<dbReference type="RefSeq" id="WP_183212653.1">
    <property type="nucleotide sequence ID" value="NZ_JACHOR010000002.1"/>
</dbReference>
<evidence type="ECO:0000256" key="6">
    <source>
        <dbReference type="SAM" id="Phobius"/>
    </source>
</evidence>
<feature type="transmembrane region" description="Helical" evidence="6">
    <location>
        <begin position="230"/>
        <end position="250"/>
    </location>
</feature>
<feature type="transmembrane region" description="Helical" evidence="6">
    <location>
        <begin position="118"/>
        <end position="135"/>
    </location>
</feature>
<dbReference type="Proteomes" id="UP000545037">
    <property type="component" value="Unassembled WGS sequence"/>
</dbReference>
<dbReference type="EMBL" id="JACHOR010000002">
    <property type="protein sequence ID" value="MBB5745683.1"/>
    <property type="molecule type" value="Genomic_DNA"/>
</dbReference>
<dbReference type="PANTHER" id="PTHR34820:SF4">
    <property type="entry name" value="INNER MEMBRANE PROTEIN YEBZ"/>
    <property type="match status" value="1"/>
</dbReference>
<name>A0A7W9CHV2_9CAUL</name>
<proteinExistence type="predicted"/>
<feature type="transmembrane region" description="Helical" evidence="6">
    <location>
        <begin position="90"/>
        <end position="111"/>
    </location>
</feature>
<feature type="transmembrane region" description="Helical" evidence="6">
    <location>
        <begin position="45"/>
        <end position="70"/>
    </location>
</feature>
<protein>
    <submittedName>
        <fullName evidence="8">Putative copper resistance protein D</fullName>
    </submittedName>
</protein>
<evidence type="ECO:0000256" key="5">
    <source>
        <dbReference type="ARBA" id="ARBA00023136"/>
    </source>
</evidence>
<evidence type="ECO:0000313" key="8">
    <source>
        <dbReference type="EMBL" id="MBB5745683.1"/>
    </source>
</evidence>
<evidence type="ECO:0000256" key="2">
    <source>
        <dbReference type="ARBA" id="ARBA00022475"/>
    </source>
</evidence>
<dbReference type="Pfam" id="PF05425">
    <property type="entry name" value="CopD"/>
    <property type="match status" value="1"/>
</dbReference>
<feature type="domain" description="Copper resistance protein D" evidence="7">
    <location>
        <begin position="190"/>
        <end position="298"/>
    </location>
</feature>
<accession>A0A7W9CHV2</accession>
<dbReference type="InterPro" id="IPR047689">
    <property type="entry name" value="CopD"/>
</dbReference>
<dbReference type="InterPro" id="IPR032694">
    <property type="entry name" value="CopC/D"/>
</dbReference>
<organism evidence="8 9">
    <name type="scientific">Brevundimonas variabilis</name>
    <dbReference type="NCBI Taxonomy" id="74312"/>
    <lineage>
        <taxon>Bacteria</taxon>
        <taxon>Pseudomonadati</taxon>
        <taxon>Pseudomonadota</taxon>
        <taxon>Alphaproteobacteria</taxon>
        <taxon>Caulobacterales</taxon>
        <taxon>Caulobacteraceae</taxon>
        <taxon>Brevundimonas</taxon>
    </lineage>
</organism>
<keyword evidence="5 6" id="KW-0472">Membrane</keyword>
<feature type="transmembrane region" description="Helical" evidence="6">
    <location>
        <begin position="155"/>
        <end position="174"/>
    </location>
</feature>
<feature type="transmembrane region" description="Helical" evidence="6">
    <location>
        <begin position="12"/>
        <end position="33"/>
    </location>
</feature>
<dbReference type="GO" id="GO:0006825">
    <property type="term" value="P:copper ion transport"/>
    <property type="evidence" value="ECO:0007669"/>
    <property type="project" value="InterPro"/>
</dbReference>
<gene>
    <name evidence="8" type="ORF">GGR13_001267</name>
</gene>
<evidence type="ECO:0000256" key="4">
    <source>
        <dbReference type="ARBA" id="ARBA00022989"/>
    </source>
</evidence>
<keyword evidence="9" id="KW-1185">Reference proteome</keyword>
<sequence length="311" mass="32148">MLDLLVIGLRLAQYCGAVILLGTPLFLLYGLRAPDALAQTWPRRLLVAACAVTALASAAGLVAQTAVMAGSLAEGLKPASLGFMITGTTLGPAFLLRAGVALAALAVVLMARPSRRQWMVLVVAGLVVSASFAWTGHGAATEGPGHYPHLMGAILHSWAAALWLGALAALLTMAARHPPGDPLSDRVLHKALHGFSGVGTLAVAVLILSGLVNSWFMVGIDQIGGLVTTPYGWLLIAKLGLFGMMLALAASNRFYLTPDMAVALEDPEDLRVAVSRLKHSLAVETVVALALLAVVAVMGTLAPVSAMDMGL</sequence>
<evidence type="ECO:0000313" key="9">
    <source>
        <dbReference type="Proteomes" id="UP000545037"/>
    </source>
</evidence>
<reference evidence="8 9" key="1">
    <citation type="submission" date="2020-08" db="EMBL/GenBank/DDBJ databases">
        <title>Genomic Encyclopedia of Type Strains, Phase IV (KMG-IV): sequencing the most valuable type-strain genomes for metagenomic binning, comparative biology and taxonomic classification.</title>
        <authorList>
            <person name="Goeker M."/>
        </authorList>
    </citation>
    <scope>NUCLEOTIDE SEQUENCE [LARGE SCALE GENOMIC DNA]</scope>
    <source>
        <strain evidence="8 9">DSM 4737</strain>
    </source>
</reference>